<dbReference type="RefSeq" id="WP_207679451.1">
    <property type="nucleotide sequence ID" value="NZ_CP061800.1"/>
</dbReference>
<keyword evidence="3" id="KW-1185">Reference proteome</keyword>
<protein>
    <submittedName>
        <fullName evidence="2">PCC domain-containing protein, DUF296</fullName>
    </submittedName>
</protein>
<dbReference type="Gene3D" id="3.30.1330.80">
    <property type="entry name" value="Hypothetical protein, similar to alpha- acetolactate decarboxylase, domain 2"/>
    <property type="match status" value="1"/>
</dbReference>
<sequence length="147" mass="16113">MKYSQARQGRVFVIRLEDGDVIHEEIEKFAREQSVKAGALIILGGADEGSQLISGPAHGRTRTILPMTHYLDNVHEVAGTGTLFPDEQGNPSLHMHIACGRDTSTVTGCVRNGVKVWHIMEVILFELTDTTGVRVSEPEIGVNLLRP</sequence>
<dbReference type="KEGG" id="dmm:dnm_079210"/>
<dbReference type="Proteomes" id="UP000663722">
    <property type="component" value="Chromosome"/>
</dbReference>
<dbReference type="Pfam" id="PF03479">
    <property type="entry name" value="PCC"/>
    <property type="match status" value="1"/>
</dbReference>
<dbReference type="PANTHER" id="PTHR34988:SF1">
    <property type="entry name" value="DNA-BINDING PROTEIN"/>
    <property type="match status" value="1"/>
</dbReference>
<proteinExistence type="predicted"/>
<dbReference type="PANTHER" id="PTHR34988">
    <property type="entry name" value="PROTEIN, PUTATIVE-RELATED"/>
    <property type="match status" value="1"/>
</dbReference>
<name>A0A975BUQ5_9BACT</name>
<dbReference type="PROSITE" id="PS51742">
    <property type="entry name" value="PPC"/>
    <property type="match status" value="1"/>
</dbReference>
<evidence type="ECO:0000313" key="3">
    <source>
        <dbReference type="Proteomes" id="UP000663722"/>
    </source>
</evidence>
<gene>
    <name evidence="2" type="ORF">dnm_079210</name>
</gene>
<feature type="domain" description="PPC" evidence="1">
    <location>
        <begin position="6"/>
        <end position="147"/>
    </location>
</feature>
<dbReference type="SUPFAM" id="SSF117856">
    <property type="entry name" value="AF0104/ALDC/Ptd012-like"/>
    <property type="match status" value="1"/>
</dbReference>
<dbReference type="CDD" id="cd11378">
    <property type="entry name" value="DUF296"/>
    <property type="match status" value="1"/>
</dbReference>
<organism evidence="2 3">
    <name type="scientific">Desulfonema magnum</name>
    <dbReference type="NCBI Taxonomy" id="45655"/>
    <lineage>
        <taxon>Bacteria</taxon>
        <taxon>Pseudomonadati</taxon>
        <taxon>Thermodesulfobacteriota</taxon>
        <taxon>Desulfobacteria</taxon>
        <taxon>Desulfobacterales</taxon>
        <taxon>Desulfococcaceae</taxon>
        <taxon>Desulfonema</taxon>
    </lineage>
</organism>
<dbReference type="EMBL" id="CP061800">
    <property type="protein sequence ID" value="QTA91847.1"/>
    <property type="molecule type" value="Genomic_DNA"/>
</dbReference>
<reference evidence="2" key="1">
    <citation type="journal article" date="2021" name="Microb. Physiol.">
        <title>Proteogenomic Insights into the Physiology of Marine, Sulfate-Reducing, Filamentous Desulfonema limicola and Desulfonema magnum.</title>
        <authorList>
            <person name="Schnaars V."/>
            <person name="Wohlbrand L."/>
            <person name="Scheve S."/>
            <person name="Hinrichs C."/>
            <person name="Reinhardt R."/>
            <person name="Rabus R."/>
        </authorList>
    </citation>
    <scope>NUCLEOTIDE SEQUENCE</scope>
    <source>
        <strain evidence="2">4be13</strain>
    </source>
</reference>
<accession>A0A975BUQ5</accession>
<dbReference type="InterPro" id="IPR005175">
    <property type="entry name" value="PPC_dom"/>
</dbReference>
<evidence type="ECO:0000313" key="2">
    <source>
        <dbReference type="EMBL" id="QTA91847.1"/>
    </source>
</evidence>
<evidence type="ECO:0000259" key="1">
    <source>
        <dbReference type="PROSITE" id="PS51742"/>
    </source>
</evidence>
<dbReference type="AlphaFoldDB" id="A0A975BUQ5"/>